<evidence type="ECO:0000256" key="10">
    <source>
        <dbReference type="ARBA" id="ARBA00049244"/>
    </source>
</evidence>
<evidence type="ECO:0000313" key="13">
    <source>
        <dbReference type="EMBL" id="BCJ88016.1"/>
    </source>
</evidence>
<evidence type="ECO:0000256" key="4">
    <source>
        <dbReference type="ARBA" id="ARBA00019114"/>
    </source>
</evidence>
<evidence type="ECO:0000256" key="2">
    <source>
        <dbReference type="ARBA" id="ARBA00009496"/>
    </source>
</evidence>
<evidence type="ECO:0000256" key="11">
    <source>
        <dbReference type="SAM" id="MobiDB-lite"/>
    </source>
</evidence>
<dbReference type="Gene3D" id="1.10.10.1600">
    <property type="entry name" value="Bacterial DNA polymerase III alpha subunit, thumb domain"/>
    <property type="match status" value="1"/>
</dbReference>
<name>A0A7I8DGM1_9BACL</name>
<dbReference type="PANTHER" id="PTHR32294:SF0">
    <property type="entry name" value="DNA POLYMERASE III SUBUNIT ALPHA"/>
    <property type="match status" value="1"/>
</dbReference>
<comment type="catalytic activity">
    <reaction evidence="10">
        <text>DNA(n) + a 2'-deoxyribonucleoside 5'-triphosphate = DNA(n+1) + diphosphate</text>
        <dbReference type="Rhea" id="RHEA:22508"/>
        <dbReference type="Rhea" id="RHEA-COMP:17339"/>
        <dbReference type="Rhea" id="RHEA-COMP:17340"/>
        <dbReference type="ChEBI" id="CHEBI:33019"/>
        <dbReference type="ChEBI" id="CHEBI:61560"/>
        <dbReference type="ChEBI" id="CHEBI:173112"/>
        <dbReference type="EC" id="2.7.7.7"/>
    </reaction>
</comment>
<dbReference type="GO" id="GO:0003887">
    <property type="term" value="F:DNA-directed DNA polymerase activity"/>
    <property type="evidence" value="ECO:0007669"/>
    <property type="project" value="UniProtKB-KW"/>
</dbReference>
<accession>A0A7I8DGM1</accession>
<evidence type="ECO:0000259" key="12">
    <source>
        <dbReference type="SMART" id="SM00481"/>
    </source>
</evidence>
<dbReference type="Gene3D" id="2.40.50.140">
    <property type="entry name" value="Nucleic acid-binding proteins"/>
    <property type="match status" value="1"/>
</dbReference>
<evidence type="ECO:0000313" key="14">
    <source>
        <dbReference type="Proteomes" id="UP000593802"/>
    </source>
</evidence>
<dbReference type="Gene3D" id="3.20.20.140">
    <property type="entry name" value="Metal-dependent hydrolases"/>
    <property type="match status" value="1"/>
</dbReference>
<dbReference type="EMBL" id="AP023366">
    <property type="protein sequence ID" value="BCJ88016.1"/>
    <property type="molecule type" value="Genomic_DNA"/>
</dbReference>
<dbReference type="InterPro" id="IPR040982">
    <property type="entry name" value="DNA_pol3_finger"/>
</dbReference>
<dbReference type="InterPro" id="IPR003141">
    <property type="entry name" value="Pol/His_phosphatase_N"/>
</dbReference>
<comment type="function">
    <text evidence="9">DNA polymerase III is a complex, multichain enzyme responsible for most of the replicative synthesis in bacteria. This DNA polymerase also exhibits 3' to 5' exonuclease activity. The alpha chain is the DNA polymerase.</text>
</comment>
<comment type="subcellular location">
    <subcellularLocation>
        <location evidence="1">Cytoplasm</location>
    </subcellularLocation>
</comment>
<feature type="domain" description="Polymerase/histidinol phosphatase N-terminal" evidence="12">
    <location>
        <begin position="5"/>
        <end position="72"/>
    </location>
</feature>
<dbReference type="InterPro" id="IPR004013">
    <property type="entry name" value="PHP_dom"/>
</dbReference>
<evidence type="ECO:0000256" key="3">
    <source>
        <dbReference type="ARBA" id="ARBA00012417"/>
    </source>
</evidence>
<gene>
    <name evidence="13" type="ORF">skT53_30010</name>
</gene>
<keyword evidence="7" id="KW-0235">DNA replication</keyword>
<dbReference type="GO" id="GO:0006260">
    <property type="term" value="P:DNA replication"/>
    <property type="evidence" value="ECO:0007669"/>
    <property type="project" value="UniProtKB-KW"/>
</dbReference>
<sequence length="1193" mass="134083">MHSFVHLHVHSEYSLLDGACRIDHLLDRASELGMHSIALTDHGVMHGAVEFYKKAKARGIHPIIGCEVYVARTSMQEKAGRQDKPYHLILLAENETGYRNLLAIVSEAHLQGFYYKPRTDKQFLRDHNEGLIALSACLGGELASRILQGDVAGAKQAAVEYKEIFGKDRFFIELQDHGLLEEKQVNRHLIELSRELGLGLVATNDAHYLRREDAGVHDVLLCIQTGKNLQDEDRMRFPSDEFYLKSGAEMEDRFRYVPEALENTWKIAKRCQVDLHLGETHLPQFDLPDGHTADSYLTLLCEQGLIERYGAENLASAMPDASLSNRAAFGKTKEADGDIMERARQRLHYELSVIRQMGFAGYFLIVWDFMRFAHERGISTGPGRGSAAGSLVAYVLRITDVDPLAYNLLFERFLNPERVSWPDIDIDFDYERRSEVIDYVTEKYGENRVAQIVTYGTMAARAAIRDVGRVMDVPLPDVDRVAKLVPHSLSMTIEKALQIEPALGKLYEENEMVRRLLDTAKAIEGFPRHTSIHAAGVVISKEPLTRYVPLSRGAEGGVLTQYAMEDLEAVGLLKMDFLGLRNLTIIDQTLEMVRLEHGIEIDFTRMDMNDPATYQLLARGDTDGCFQLESDGVKNVLRELKPTEFEDIVAVISLYRPGPMENIPTYIAAKHGRIPVSSPHPDLHPILQDTYGIIVYQEQIMQIASRMAGFSLGQADLLRRAVGKKKRDVLQQQRELFVTGCVQNGYAESIANDVYDLIVRFADYGFNRSHAVAYAVIAYRTAYLKANYPAEYMAALLTSWLHSSNKVAQYVDDCRRMGIQVLPPDVNQSEYRFAVRNGQIRFALAAVKNVGITAIQSILQARKKGPFADLLDFCRRVDSRVCNRRVIESLIRSGAFDWMGHGRRSLLVSLNDAIERGGRMQKEMDAAQISLFGLMEDADQTESIDYPEIEDFSEAERLEMEKELLGLYVSGHPLDRYRAAMERSAKHRISELGEAEDDRVVQVAGRVRQIRMVQTKKGQTMAFVELEDLTGTAELVVFPMVFAEARPILENEPVIWVKAKVQWQEDAVKLIAEKMGPLLAGGDTDRARGSAGVGQGASVRKEESDDGPQTLAKDGSRGAKQTLFIKIDPDKEDAARLRTLQVCLRRHNGSVPVVLYYAGKKTSRQIKEQVEPTEELLAEIERLMGSGSAVLKN</sequence>
<dbReference type="NCBIfam" id="NF004226">
    <property type="entry name" value="PRK05673.1"/>
    <property type="match status" value="1"/>
</dbReference>
<dbReference type="Proteomes" id="UP000593802">
    <property type="component" value="Chromosome"/>
</dbReference>
<dbReference type="InterPro" id="IPR004805">
    <property type="entry name" value="DnaE2/DnaE/PolC"/>
</dbReference>
<dbReference type="EC" id="2.7.7.7" evidence="3"/>
<dbReference type="NCBIfam" id="NF005298">
    <property type="entry name" value="PRK06826.1"/>
    <property type="match status" value="1"/>
</dbReference>
<feature type="region of interest" description="Disordered" evidence="11">
    <location>
        <begin position="1081"/>
        <end position="1117"/>
    </location>
</feature>
<organism evidence="13 14">
    <name type="scientific">Effusibacillus dendaii</name>
    <dbReference type="NCBI Taxonomy" id="2743772"/>
    <lineage>
        <taxon>Bacteria</taxon>
        <taxon>Bacillati</taxon>
        <taxon>Bacillota</taxon>
        <taxon>Bacilli</taxon>
        <taxon>Bacillales</taxon>
        <taxon>Alicyclobacillaceae</taxon>
        <taxon>Effusibacillus</taxon>
    </lineage>
</organism>
<dbReference type="Pfam" id="PF02811">
    <property type="entry name" value="PHP"/>
    <property type="match status" value="1"/>
</dbReference>
<evidence type="ECO:0000256" key="7">
    <source>
        <dbReference type="ARBA" id="ARBA00022705"/>
    </source>
</evidence>
<reference evidence="13 14" key="1">
    <citation type="submission" date="2020-08" db="EMBL/GenBank/DDBJ databases">
        <title>Complete Genome Sequence of Effusibacillus dendaii Strain skT53, Isolated from Farmland soil.</title>
        <authorList>
            <person name="Konishi T."/>
            <person name="Kawasaki H."/>
        </authorList>
    </citation>
    <scope>NUCLEOTIDE SEQUENCE [LARGE SCALE GENOMIC DNA]</scope>
    <source>
        <strain evidence="14">skT53</strain>
    </source>
</reference>
<dbReference type="PANTHER" id="PTHR32294">
    <property type="entry name" value="DNA POLYMERASE III SUBUNIT ALPHA"/>
    <property type="match status" value="1"/>
</dbReference>
<dbReference type="KEGG" id="eff:skT53_30010"/>
<dbReference type="SMART" id="SM00481">
    <property type="entry name" value="POLIIIAc"/>
    <property type="match status" value="1"/>
</dbReference>
<dbReference type="CDD" id="cd04485">
    <property type="entry name" value="DnaE_OBF"/>
    <property type="match status" value="1"/>
</dbReference>
<dbReference type="CDD" id="cd12113">
    <property type="entry name" value="PHP_PolIIIA_DnaE3"/>
    <property type="match status" value="1"/>
</dbReference>
<keyword evidence="14" id="KW-1185">Reference proteome</keyword>
<evidence type="ECO:0000256" key="6">
    <source>
        <dbReference type="ARBA" id="ARBA00022695"/>
    </source>
</evidence>
<evidence type="ECO:0000256" key="9">
    <source>
        <dbReference type="ARBA" id="ARBA00025611"/>
    </source>
</evidence>
<dbReference type="GO" id="GO:0003676">
    <property type="term" value="F:nucleic acid binding"/>
    <property type="evidence" value="ECO:0007669"/>
    <property type="project" value="InterPro"/>
</dbReference>
<evidence type="ECO:0000256" key="8">
    <source>
        <dbReference type="ARBA" id="ARBA00022932"/>
    </source>
</evidence>
<keyword evidence="5" id="KW-0808">Transferase</keyword>
<dbReference type="Pfam" id="PF01336">
    <property type="entry name" value="tRNA_anti-codon"/>
    <property type="match status" value="1"/>
</dbReference>
<dbReference type="InterPro" id="IPR029460">
    <property type="entry name" value="DNAPol_HHH"/>
</dbReference>
<dbReference type="InterPro" id="IPR016195">
    <property type="entry name" value="Pol/histidinol_Pase-like"/>
</dbReference>
<dbReference type="RefSeq" id="WP_200758623.1">
    <property type="nucleotide sequence ID" value="NZ_AP023366.1"/>
</dbReference>
<dbReference type="GO" id="GO:0008408">
    <property type="term" value="F:3'-5' exonuclease activity"/>
    <property type="evidence" value="ECO:0007669"/>
    <property type="project" value="InterPro"/>
</dbReference>
<dbReference type="InterPro" id="IPR011708">
    <property type="entry name" value="DNA_pol3_alpha_NTPase_dom"/>
</dbReference>
<dbReference type="SUPFAM" id="SSF160975">
    <property type="entry name" value="AF1531-like"/>
    <property type="match status" value="1"/>
</dbReference>
<dbReference type="NCBIfam" id="TIGR00594">
    <property type="entry name" value="polc"/>
    <property type="match status" value="1"/>
</dbReference>
<dbReference type="AlphaFoldDB" id="A0A7I8DGM1"/>
<dbReference type="InterPro" id="IPR004365">
    <property type="entry name" value="NA-bd_OB_tRNA"/>
</dbReference>
<dbReference type="GO" id="GO:0005737">
    <property type="term" value="C:cytoplasm"/>
    <property type="evidence" value="ECO:0007669"/>
    <property type="project" value="UniProtKB-SubCell"/>
</dbReference>
<comment type="similarity">
    <text evidence="2">Belongs to the DNA polymerase type-C family. DnaE subfamily.</text>
</comment>
<dbReference type="InterPro" id="IPR041931">
    <property type="entry name" value="DNA_pol3_alpha_thumb_dom"/>
</dbReference>
<evidence type="ECO:0000256" key="1">
    <source>
        <dbReference type="ARBA" id="ARBA00004496"/>
    </source>
</evidence>
<dbReference type="Pfam" id="PF17657">
    <property type="entry name" value="DNA_pol3_finger"/>
    <property type="match status" value="1"/>
</dbReference>
<dbReference type="Pfam" id="PF07733">
    <property type="entry name" value="DNA_pol3_alpha"/>
    <property type="match status" value="1"/>
</dbReference>
<proteinExistence type="inferred from homology"/>
<keyword evidence="8 13" id="KW-0239">DNA-directed DNA polymerase</keyword>
<protein>
    <recommendedName>
        <fullName evidence="4">DNA polymerase III subunit alpha</fullName>
        <ecNumber evidence="3">2.7.7.7</ecNumber>
    </recommendedName>
</protein>
<dbReference type="Gene3D" id="1.10.150.870">
    <property type="match status" value="1"/>
</dbReference>
<dbReference type="Pfam" id="PF14579">
    <property type="entry name" value="HHH_6"/>
    <property type="match status" value="1"/>
</dbReference>
<keyword evidence="6" id="KW-0548">Nucleotidyltransferase</keyword>
<dbReference type="SUPFAM" id="SSF89550">
    <property type="entry name" value="PHP domain-like"/>
    <property type="match status" value="1"/>
</dbReference>
<dbReference type="InterPro" id="IPR012340">
    <property type="entry name" value="NA-bd_OB-fold"/>
</dbReference>
<evidence type="ECO:0000256" key="5">
    <source>
        <dbReference type="ARBA" id="ARBA00022679"/>
    </source>
</evidence>